<dbReference type="Pfam" id="PF01453">
    <property type="entry name" value="B_lectin"/>
    <property type="match status" value="1"/>
</dbReference>
<evidence type="ECO:0000256" key="16">
    <source>
        <dbReference type="PIRNR" id="PIRNR000641"/>
    </source>
</evidence>
<dbReference type="GO" id="GO:0005524">
    <property type="term" value="F:ATP binding"/>
    <property type="evidence" value="ECO:0007669"/>
    <property type="project" value="UniProtKB-KW"/>
</dbReference>
<dbReference type="PANTHER" id="PTHR27002">
    <property type="entry name" value="RECEPTOR-LIKE SERINE/THREONINE-PROTEIN KINASE SD1-8"/>
    <property type="match status" value="1"/>
</dbReference>
<evidence type="ECO:0000313" key="24">
    <source>
        <dbReference type="Proteomes" id="UP001408789"/>
    </source>
</evidence>
<evidence type="ECO:0000256" key="15">
    <source>
        <dbReference type="ARBA" id="ARBA00048679"/>
    </source>
</evidence>
<dbReference type="EC" id="2.7.11.1" evidence="16"/>
<dbReference type="CDD" id="cd14066">
    <property type="entry name" value="STKc_IRAK"/>
    <property type="match status" value="1"/>
</dbReference>
<dbReference type="Gene3D" id="2.90.10.10">
    <property type="entry name" value="Bulb-type lectin domain"/>
    <property type="match status" value="1"/>
</dbReference>
<evidence type="ECO:0000256" key="14">
    <source>
        <dbReference type="ARBA" id="ARBA00047899"/>
    </source>
</evidence>
<dbReference type="InterPro" id="IPR000719">
    <property type="entry name" value="Prot_kinase_dom"/>
</dbReference>
<feature type="chain" id="PRO_5042977947" description="Receptor-like serine/threonine-protein kinase" evidence="19">
    <location>
        <begin position="25"/>
        <end position="817"/>
    </location>
</feature>
<evidence type="ECO:0000256" key="10">
    <source>
        <dbReference type="ARBA" id="ARBA00022989"/>
    </source>
</evidence>
<feature type="domain" description="Bulb-type lectin" evidence="21">
    <location>
        <begin position="25"/>
        <end position="148"/>
    </location>
</feature>
<dbReference type="SMART" id="SM00473">
    <property type="entry name" value="PAN_AP"/>
    <property type="match status" value="1"/>
</dbReference>
<dbReference type="FunFam" id="3.30.200.20:FF:000195">
    <property type="entry name" value="G-type lectin S-receptor-like serine/threonine-protein kinase"/>
    <property type="match status" value="1"/>
</dbReference>
<dbReference type="AlphaFoldDB" id="A0AAP0CMQ5"/>
<dbReference type="InterPro" id="IPR001245">
    <property type="entry name" value="Ser-Thr/Tyr_kinase_cat_dom"/>
</dbReference>
<dbReference type="CDD" id="cd01098">
    <property type="entry name" value="PAN_AP_plant"/>
    <property type="match status" value="1"/>
</dbReference>
<evidence type="ECO:0000256" key="7">
    <source>
        <dbReference type="ARBA" id="ARBA00022741"/>
    </source>
</evidence>
<evidence type="ECO:0000256" key="6">
    <source>
        <dbReference type="ARBA" id="ARBA00022729"/>
    </source>
</evidence>
<dbReference type="InterPro" id="IPR003609">
    <property type="entry name" value="Pan_app"/>
</dbReference>
<dbReference type="SUPFAM" id="SSF51110">
    <property type="entry name" value="alpha-D-mannose-specific plant lectins"/>
    <property type="match status" value="1"/>
</dbReference>
<dbReference type="SMART" id="SM00220">
    <property type="entry name" value="S_TKc"/>
    <property type="match status" value="1"/>
</dbReference>
<keyword evidence="4 16" id="KW-0808">Transferase</keyword>
<evidence type="ECO:0000256" key="19">
    <source>
        <dbReference type="SAM" id="SignalP"/>
    </source>
</evidence>
<dbReference type="Pfam" id="PF00954">
    <property type="entry name" value="S_locus_glycop"/>
    <property type="match status" value="1"/>
</dbReference>
<dbReference type="PROSITE" id="PS50948">
    <property type="entry name" value="PAN"/>
    <property type="match status" value="1"/>
</dbReference>
<dbReference type="Pfam" id="PF11883">
    <property type="entry name" value="DUF3403"/>
    <property type="match status" value="1"/>
</dbReference>
<gene>
    <name evidence="23" type="ORF">SSX86_024368</name>
</gene>
<dbReference type="GO" id="GO:0005886">
    <property type="term" value="C:plasma membrane"/>
    <property type="evidence" value="ECO:0007669"/>
    <property type="project" value="UniProtKB-SubCell"/>
</dbReference>
<comment type="caution">
    <text evidence="23">The sequence shown here is derived from an EMBL/GenBank/DDBJ whole genome shotgun (WGS) entry which is preliminary data.</text>
</comment>
<comment type="similarity">
    <text evidence="16">Belongs to the protein kinase superfamily. Ser/Thr protein kinase family.</text>
</comment>
<evidence type="ECO:0000256" key="1">
    <source>
        <dbReference type="ARBA" id="ARBA00004251"/>
    </source>
</evidence>
<dbReference type="InterPro" id="IPR008271">
    <property type="entry name" value="Ser/Thr_kinase_AS"/>
</dbReference>
<keyword evidence="5 18" id="KW-0812">Transmembrane</keyword>
<feature type="region of interest" description="Disordered" evidence="17">
    <location>
        <begin position="796"/>
        <end position="817"/>
    </location>
</feature>
<evidence type="ECO:0000256" key="2">
    <source>
        <dbReference type="ARBA" id="ARBA00022475"/>
    </source>
</evidence>
<dbReference type="PANTHER" id="PTHR27002:SF932">
    <property type="entry name" value="RECEPTOR-LIKE SERINE_THREONINE-PROTEIN KINASE"/>
    <property type="match status" value="1"/>
</dbReference>
<name>A0AAP0CMQ5_9ASTR</name>
<keyword evidence="3 16" id="KW-0723">Serine/threonine-protein kinase</keyword>
<evidence type="ECO:0000259" key="22">
    <source>
        <dbReference type="PROSITE" id="PS50948"/>
    </source>
</evidence>
<dbReference type="Pfam" id="PF07714">
    <property type="entry name" value="PK_Tyr_Ser-Thr"/>
    <property type="match status" value="1"/>
</dbReference>
<keyword evidence="2" id="KW-1003">Cell membrane</keyword>
<feature type="compositionally biased region" description="Polar residues" evidence="17">
    <location>
        <begin position="796"/>
        <end position="810"/>
    </location>
</feature>
<dbReference type="PROSITE" id="PS00108">
    <property type="entry name" value="PROTEIN_KINASE_ST"/>
    <property type="match status" value="1"/>
</dbReference>
<feature type="signal peptide" evidence="19">
    <location>
        <begin position="1"/>
        <end position="24"/>
    </location>
</feature>
<evidence type="ECO:0000256" key="11">
    <source>
        <dbReference type="ARBA" id="ARBA00023136"/>
    </source>
</evidence>
<protein>
    <recommendedName>
        <fullName evidence="16">Receptor-like serine/threonine-protein kinase</fullName>
        <ecNumber evidence="16">2.7.11.1</ecNumber>
    </recommendedName>
</protein>
<dbReference type="SMART" id="SM00108">
    <property type="entry name" value="B_lectin"/>
    <property type="match status" value="1"/>
</dbReference>
<keyword evidence="6 19" id="KW-0732">Signal</keyword>
<dbReference type="InterPro" id="IPR021820">
    <property type="entry name" value="S-locus_recpt_kinase_C"/>
</dbReference>
<feature type="domain" description="Apple" evidence="22">
    <location>
        <begin position="342"/>
        <end position="422"/>
    </location>
</feature>
<dbReference type="InterPro" id="IPR000858">
    <property type="entry name" value="S_locus_glycoprot_dom"/>
</dbReference>
<reference evidence="23 24" key="1">
    <citation type="submission" date="2024-04" db="EMBL/GenBank/DDBJ databases">
        <title>The reference genome of an endangered Asteraceae, Deinandra increscens subsp. villosa, native to the Central Coast of California.</title>
        <authorList>
            <person name="Guilliams M."/>
            <person name="Hasenstab-Lehman K."/>
            <person name="Meyer R."/>
            <person name="Mcevoy S."/>
        </authorList>
    </citation>
    <scope>NUCLEOTIDE SEQUENCE [LARGE SCALE GENOMIC DNA]</scope>
    <source>
        <tissue evidence="23">Leaf</tissue>
    </source>
</reference>
<dbReference type="Gene3D" id="3.50.4.10">
    <property type="entry name" value="Hepatocyte Growth Factor"/>
    <property type="match status" value="1"/>
</dbReference>
<evidence type="ECO:0000256" key="3">
    <source>
        <dbReference type="ARBA" id="ARBA00022527"/>
    </source>
</evidence>
<dbReference type="FunFam" id="2.90.10.10:FF:000004">
    <property type="entry name" value="G-type lectin S-receptor-like serine/threonine-protein kinase"/>
    <property type="match status" value="1"/>
</dbReference>
<dbReference type="Gene3D" id="1.10.510.10">
    <property type="entry name" value="Transferase(Phosphotransferase) domain 1"/>
    <property type="match status" value="1"/>
</dbReference>
<comment type="catalytic activity">
    <reaction evidence="14 16">
        <text>L-threonyl-[protein] + ATP = O-phospho-L-threonyl-[protein] + ADP + H(+)</text>
        <dbReference type="Rhea" id="RHEA:46608"/>
        <dbReference type="Rhea" id="RHEA-COMP:11060"/>
        <dbReference type="Rhea" id="RHEA-COMP:11605"/>
        <dbReference type="ChEBI" id="CHEBI:15378"/>
        <dbReference type="ChEBI" id="CHEBI:30013"/>
        <dbReference type="ChEBI" id="CHEBI:30616"/>
        <dbReference type="ChEBI" id="CHEBI:61977"/>
        <dbReference type="ChEBI" id="CHEBI:456216"/>
        <dbReference type="EC" id="2.7.11.1"/>
    </reaction>
</comment>
<proteinExistence type="inferred from homology"/>
<keyword evidence="8 16" id="KW-0418">Kinase</keyword>
<comment type="subcellular location">
    <subcellularLocation>
        <location evidence="1">Cell membrane</location>
        <topology evidence="1">Single-pass type I membrane protein</topology>
    </subcellularLocation>
</comment>
<evidence type="ECO:0000313" key="23">
    <source>
        <dbReference type="EMBL" id="KAK9057002.1"/>
    </source>
</evidence>
<evidence type="ECO:0000256" key="12">
    <source>
        <dbReference type="ARBA" id="ARBA00023157"/>
    </source>
</evidence>
<evidence type="ECO:0000259" key="21">
    <source>
        <dbReference type="PROSITE" id="PS50927"/>
    </source>
</evidence>
<keyword evidence="24" id="KW-1185">Reference proteome</keyword>
<keyword evidence="11 18" id="KW-0472">Membrane</keyword>
<dbReference type="GO" id="GO:0048544">
    <property type="term" value="P:recognition of pollen"/>
    <property type="evidence" value="ECO:0007669"/>
    <property type="project" value="InterPro"/>
</dbReference>
<evidence type="ECO:0000256" key="4">
    <source>
        <dbReference type="ARBA" id="ARBA00022679"/>
    </source>
</evidence>
<dbReference type="PIRSF" id="PIRSF000641">
    <property type="entry name" value="SRK"/>
    <property type="match status" value="1"/>
</dbReference>
<dbReference type="InterPro" id="IPR001480">
    <property type="entry name" value="Bulb-type_lectin_dom"/>
</dbReference>
<keyword evidence="13" id="KW-0325">Glycoprotein</keyword>
<dbReference type="EMBL" id="JBCNJP010000024">
    <property type="protein sequence ID" value="KAK9057002.1"/>
    <property type="molecule type" value="Genomic_DNA"/>
</dbReference>
<feature type="transmembrane region" description="Helical" evidence="18">
    <location>
        <begin position="441"/>
        <end position="461"/>
    </location>
</feature>
<feature type="domain" description="Protein kinase" evidence="20">
    <location>
        <begin position="500"/>
        <end position="777"/>
    </location>
</feature>
<keyword evidence="9 16" id="KW-0067">ATP-binding</keyword>
<dbReference type="GO" id="GO:0004674">
    <property type="term" value="F:protein serine/threonine kinase activity"/>
    <property type="evidence" value="ECO:0007669"/>
    <property type="project" value="UniProtKB-KW"/>
</dbReference>
<keyword evidence="10 18" id="KW-1133">Transmembrane helix</keyword>
<evidence type="ECO:0000256" key="9">
    <source>
        <dbReference type="ARBA" id="ARBA00022840"/>
    </source>
</evidence>
<evidence type="ECO:0000256" key="17">
    <source>
        <dbReference type="SAM" id="MobiDB-lite"/>
    </source>
</evidence>
<dbReference type="PROSITE" id="PS50011">
    <property type="entry name" value="PROTEIN_KINASE_DOM"/>
    <property type="match status" value="1"/>
</dbReference>
<evidence type="ECO:0000256" key="13">
    <source>
        <dbReference type="ARBA" id="ARBA00023180"/>
    </source>
</evidence>
<dbReference type="SUPFAM" id="SSF56112">
    <property type="entry name" value="Protein kinase-like (PK-like)"/>
    <property type="match status" value="1"/>
</dbReference>
<evidence type="ECO:0000256" key="5">
    <source>
        <dbReference type="ARBA" id="ARBA00022692"/>
    </source>
</evidence>
<sequence>MDAIPIFSFFFLISIHSLLVSIKAADTIAVNQTIKDGQTIVSAQETFELGFFSPGNKTQNRYLGIWYKRLATGTIAWVANRQTPITNKSGELTLHPDGILVLRDSATNRTIWTSDSFGAARTPVARLFDSGNLMVVNDDDDKLENYIWQSFDHPSNTFLPGIRFGRNLERGVIRNVTSWKSEDDPSPGPYMVYMDFNGFPQIFQKNGDVIQFRLGIWNGLGFTGMPSLRANQIFSIRYVSNEIETFSDFSLINASVLSRLSLSPLGDMSWWNWIDRTQGWFLFMTPTVDNCVRYALCGVYGSCDIEQSPSCECLKGFVPKRRDQWDVSDWTGGCEREIALDCVAGDGFRKYSSLKLPDTRQSWFDTNMTLAECETKCRNECNCTAYTTLDIKDDIGCLLWYDELIDMRKFSTNGQDIYIRMATAELEKDEKIFRKKKPLKVILIPLVVGLAILLGLCVLIIKRKRSQNPKAQANDHIEPSDVIDLPLFSLSKLRVATDNFSFGNKLGEGGFGPVYKGVLSDGQEVAVKRLSTSSSQGVEEFKNEVLFISRLQHRNLVRILGCCVERQERMLVYEYLPNKGLDLFLFDETQSKLLGWSQRLHIINGIARGLLYLHEDSRLRIIHRDLKAANILLDRDMNPKISDFGLARSFGGHETETNTKRVVGTYGYMSPEYAGDGIFSVKSDIFSFGVLVLEIISGKKNRGFFHEDHNHNLLGHAWKLHQVGKALELVDASMMESDQTFGVWLCIHVGLLCVQHNPADRPNMSTVVMMLGSDGQLPEPKEPGYYLQDDRFGPENSSSIQTHHSNNGLTVTLLHPR</sequence>
<evidence type="ECO:0000256" key="18">
    <source>
        <dbReference type="SAM" id="Phobius"/>
    </source>
</evidence>
<dbReference type="PROSITE" id="PS50927">
    <property type="entry name" value="BULB_LECTIN"/>
    <property type="match status" value="1"/>
</dbReference>
<dbReference type="InterPro" id="IPR024171">
    <property type="entry name" value="SRK-like_kinase"/>
</dbReference>
<dbReference type="FunFam" id="1.10.510.10:FF:000060">
    <property type="entry name" value="G-type lectin S-receptor-like serine/threonine-protein kinase"/>
    <property type="match status" value="1"/>
</dbReference>
<dbReference type="Pfam" id="PF08276">
    <property type="entry name" value="PAN_2"/>
    <property type="match status" value="1"/>
</dbReference>
<accession>A0AAP0CMQ5</accession>
<dbReference type="Proteomes" id="UP001408789">
    <property type="component" value="Unassembled WGS sequence"/>
</dbReference>
<dbReference type="CDD" id="cd00028">
    <property type="entry name" value="B_lectin"/>
    <property type="match status" value="1"/>
</dbReference>
<keyword evidence="7 16" id="KW-0547">Nucleotide-binding</keyword>
<dbReference type="InterPro" id="IPR011009">
    <property type="entry name" value="Kinase-like_dom_sf"/>
</dbReference>
<organism evidence="23 24">
    <name type="scientific">Deinandra increscens subsp. villosa</name>
    <dbReference type="NCBI Taxonomy" id="3103831"/>
    <lineage>
        <taxon>Eukaryota</taxon>
        <taxon>Viridiplantae</taxon>
        <taxon>Streptophyta</taxon>
        <taxon>Embryophyta</taxon>
        <taxon>Tracheophyta</taxon>
        <taxon>Spermatophyta</taxon>
        <taxon>Magnoliopsida</taxon>
        <taxon>eudicotyledons</taxon>
        <taxon>Gunneridae</taxon>
        <taxon>Pentapetalae</taxon>
        <taxon>asterids</taxon>
        <taxon>campanulids</taxon>
        <taxon>Asterales</taxon>
        <taxon>Asteraceae</taxon>
        <taxon>Asteroideae</taxon>
        <taxon>Heliantheae alliance</taxon>
        <taxon>Madieae</taxon>
        <taxon>Madiinae</taxon>
        <taxon>Deinandra</taxon>
    </lineage>
</organism>
<comment type="catalytic activity">
    <reaction evidence="15 16">
        <text>L-seryl-[protein] + ATP = O-phospho-L-seryl-[protein] + ADP + H(+)</text>
        <dbReference type="Rhea" id="RHEA:17989"/>
        <dbReference type="Rhea" id="RHEA-COMP:9863"/>
        <dbReference type="Rhea" id="RHEA-COMP:11604"/>
        <dbReference type="ChEBI" id="CHEBI:15378"/>
        <dbReference type="ChEBI" id="CHEBI:29999"/>
        <dbReference type="ChEBI" id="CHEBI:30616"/>
        <dbReference type="ChEBI" id="CHEBI:83421"/>
        <dbReference type="ChEBI" id="CHEBI:456216"/>
        <dbReference type="EC" id="2.7.11.1"/>
    </reaction>
</comment>
<keyword evidence="12" id="KW-1015">Disulfide bond</keyword>
<evidence type="ECO:0000259" key="20">
    <source>
        <dbReference type="PROSITE" id="PS50011"/>
    </source>
</evidence>
<dbReference type="InterPro" id="IPR036426">
    <property type="entry name" value="Bulb-type_lectin_dom_sf"/>
</dbReference>
<dbReference type="Gene3D" id="3.30.200.20">
    <property type="entry name" value="Phosphorylase Kinase, domain 1"/>
    <property type="match status" value="1"/>
</dbReference>
<evidence type="ECO:0000256" key="8">
    <source>
        <dbReference type="ARBA" id="ARBA00022777"/>
    </source>
</evidence>